<dbReference type="Ensembl" id="ENSMPUT00000007632.1">
    <property type="protein sequence ID" value="ENSMPUP00000007511.1"/>
    <property type="gene ID" value="ENSMPUG00000007568.1"/>
</dbReference>
<dbReference type="InParanoid" id="M3Y854"/>
<sequence length="137" mass="14225">MPIRAGRCHRHGAGRQGFTTSSKRGSGAGVPEGGSHCMTSAAALPEPGEAVPLPGEGPTLVQQVPVARQPAAGLVGARSESPASANRGCGTRAPSRRVDTGGQTVWASILRPRAPRRARAQAVCMRPHVKEHEQDLL</sequence>
<accession>M3Y854</accession>
<name>M3Y854_MUSPF</name>
<evidence type="ECO:0000256" key="1">
    <source>
        <dbReference type="SAM" id="MobiDB-lite"/>
    </source>
</evidence>
<dbReference type="AlphaFoldDB" id="M3Y854"/>
<feature type="compositionally biased region" description="Basic residues" evidence="1">
    <location>
        <begin position="1"/>
        <end position="13"/>
    </location>
</feature>
<dbReference type="HOGENOM" id="CLU_1864484_0_0_1"/>
<evidence type="ECO:0000313" key="2">
    <source>
        <dbReference type="Ensembl" id="ENSMPUP00000007511.1"/>
    </source>
</evidence>
<organism evidence="2">
    <name type="scientific">Mustela putorius furo</name>
    <name type="common">European domestic ferret</name>
    <name type="synonym">Mustela furo</name>
    <dbReference type="NCBI Taxonomy" id="9669"/>
    <lineage>
        <taxon>Eukaryota</taxon>
        <taxon>Metazoa</taxon>
        <taxon>Chordata</taxon>
        <taxon>Craniata</taxon>
        <taxon>Vertebrata</taxon>
        <taxon>Euteleostomi</taxon>
        <taxon>Mammalia</taxon>
        <taxon>Eutheria</taxon>
        <taxon>Laurasiatheria</taxon>
        <taxon>Carnivora</taxon>
        <taxon>Caniformia</taxon>
        <taxon>Musteloidea</taxon>
        <taxon>Mustelidae</taxon>
        <taxon>Mustelinae</taxon>
        <taxon>Mustela</taxon>
    </lineage>
</organism>
<feature type="region of interest" description="Disordered" evidence="1">
    <location>
        <begin position="1"/>
        <end position="40"/>
    </location>
</feature>
<reference evidence="2" key="1">
    <citation type="submission" date="2024-06" db="UniProtKB">
        <authorList>
            <consortium name="Ensembl"/>
        </authorList>
    </citation>
    <scope>IDENTIFICATION</scope>
</reference>
<dbReference type="EMBL" id="AEYP01104134">
    <property type="status" value="NOT_ANNOTATED_CDS"/>
    <property type="molecule type" value="Genomic_DNA"/>
</dbReference>
<proteinExistence type="predicted"/>
<feature type="region of interest" description="Disordered" evidence="1">
    <location>
        <begin position="71"/>
        <end position="102"/>
    </location>
</feature>
<dbReference type="EMBL" id="AEYP01104135">
    <property type="status" value="NOT_ANNOTATED_CDS"/>
    <property type="molecule type" value="Genomic_DNA"/>
</dbReference>
<protein>
    <submittedName>
        <fullName evidence="2">Uncharacterized protein</fullName>
    </submittedName>
</protein>